<dbReference type="Gene3D" id="3.40.630.30">
    <property type="match status" value="1"/>
</dbReference>
<dbReference type="EMBL" id="JAPUBN010000018">
    <property type="protein sequence ID" value="MCZ2722562.1"/>
    <property type="molecule type" value="Genomic_DNA"/>
</dbReference>
<evidence type="ECO:0000313" key="2">
    <source>
        <dbReference type="EMBL" id="MCZ2722562.1"/>
    </source>
</evidence>
<protein>
    <submittedName>
        <fullName evidence="2">GNAT family protein</fullName>
    </submittedName>
</protein>
<evidence type="ECO:0000313" key="3">
    <source>
        <dbReference type="Proteomes" id="UP001149719"/>
    </source>
</evidence>
<dbReference type="SUPFAM" id="SSF55729">
    <property type="entry name" value="Acyl-CoA N-acyltransferases (Nat)"/>
    <property type="match status" value="1"/>
</dbReference>
<feature type="domain" description="N-acetyltransferase" evidence="1">
    <location>
        <begin position="20"/>
        <end position="188"/>
    </location>
</feature>
<reference evidence="2" key="1">
    <citation type="submission" date="2022-12" db="EMBL/GenBank/DDBJ databases">
        <title>Marinomonas 15G1-11 sp. nov, isolated from marine algae.</title>
        <authorList>
            <person name="Butt M."/>
            <person name="Choi D.G."/>
            <person name="Kim J.M."/>
            <person name="Lee J.K."/>
            <person name="Baek J.H."/>
            <person name="Jeon C.O."/>
        </authorList>
    </citation>
    <scope>NUCLEOTIDE SEQUENCE</scope>
    <source>
        <strain evidence="2">15G1-11</strain>
    </source>
</reference>
<gene>
    <name evidence="2" type="ORF">O1D97_13325</name>
</gene>
<dbReference type="Pfam" id="PF13302">
    <property type="entry name" value="Acetyltransf_3"/>
    <property type="match status" value="1"/>
</dbReference>
<dbReference type="InterPro" id="IPR016181">
    <property type="entry name" value="Acyl_CoA_acyltransferase"/>
</dbReference>
<dbReference type="InterPro" id="IPR000182">
    <property type="entry name" value="GNAT_dom"/>
</dbReference>
<dbReference type="PROSITE" id="PS51186">
    <property type="entry name" value="GNAT"/>
    <property type="match status" value="1"/>
</dbReference>
<sequence length="202" mass="22965">MLANLPEFNPQPVTLCSDKVTLRPLALEDTVSFYEAGNDPQLWEWVIPNQCESLTTTRQWIESSLESLKQGEHIPFVIIDNSSNRIIGSTRYCSIVSADRGIEIGFTFIAADFQRSYVNTHAKFLLLQHAFEQLGAIRVQLKTHENNQRSRKAIARIGGVFEGIVRHQRIQSDGSIRNTALFSITHLEWPQVKATLEKAMKR</sequence>
<dbReference type="Proteomes" id="UP001149719">
    <property type="component" value="Unassembled WGS sequence"/>
</dbReference>
<dbReference type="RefSeq" id="WP_269126272.1">
    <property type="nucleotide sequence ID" value="NZ_JAPUBN010000018.1"/>
</dbReference>
<name>A0ABT4JW02_9GAMM</name>
<proteinExistence type="predicted"/>
<accession>A0ABT4JW02</accession>
<comment type="caution">
    <text evidence="2">The sequence shown here is derived from an EMBL/GenBank/DDBJ whole genome shotgun (WGS) entry which is preliminary data.</text>
</comment>
<dbReference type="PANTHER" id="PTHR43610:SF1">
    <property type="entry name" value="N-ACETYLTRANSFERASE DOMAIN-CONTAINING PROTEIN"/>
    <property type="match status" value="1"/>
</dbReference>
<organism evidence="2 3">
    <name type="scientific">Marinomonas phaeophyticola</name>
    <dbReference type="NCBI Taxonomy" id="3004091"/>
    <lineage>
        <taxon>Bacteria</taxon>
        <taxon>Pseudomonadati</taxon>
        <taxon>Pseudomonadota</taxon>
        <taxon>Gammaproteobacteria</taxon>
        <taxon>Oceanospirillales</taxon>
        <taxon>Oceanospirillaceae</taxon>
        <taxon>Marinomonas</taxon>
    </lineage>
</organism>
<keyword evidence="3" id="KW-1185">Reference proteome</keyword>
<evidence type="ECO:0000259" key="1">
    <source>
        <dbReference type="PROSITE" id="PS51186"/>
    </source>
</evidence>
<dbReference type="PANTHER" id="PTHR43610">
    <property type="entry name" value="BLL6696 PROTEIN"/>
    <property type="match status" value="1"/>
</dbReference>